<dbReference type="Ensembl" id="ENSOSIT00000014791.1">
    <property type="protein sequence ID" value="ENSOSIP00000013986.1"/>
    <property type="gene ID" value="ENSOSIG00000007976.1"/>
</dbReference>
<dbReference type="InterPro" id="IPR040441">
    <property type="entry name" value="CFA20/CFAP20DC"/>
</dbReference>
<reference evidence="2" key="2">
    <citation type="submission" date="2025-09" db="UniProtKB">
        <authorList>
            <consortium name="Ensembl"/>
        </authorList>
    </citation>
    <scope>IDENTIFICATION</scope>
</reference>
<dbReference type="PANTHER" id="PTHR12458">
    <property type="entry name" value="ORF PROTEIN"/>
    <property type="match status" value="1"/>
</dbReference>
<dbReference type="InterPro" id="IPR007714">
    <property type="entry name" value="CFA20_dom"/>
</dbReference>
<evidence type="ECO:0000259" key="1">
    <source>
        <dbReference type="Pfam" id="PF05018"/>
    </source>
</evidence>
<feature type="domain" description="CFA20" evidence="1">
    <location>
        <begin position="6"/>
        <end position="98"/>
    </location>
</feature>
<dbReference type="Proteomes" id="UP000694383">
    <property type="component" value="Unplaced"/>
</dbReference>
<dbReference type="Pfam" id="PF05018">
    <property type="entry name" value="CFA20_dom"/>
    <property type="match status" value="1"/>
</dbReference>
<protein>
    <recommendedName>
        <fullName evidence="1">CFA20 domain-containing protein</fullName>
    </recommendedName>
</protein>
<accession>A0A8C7XIH8</accession>
<reference evidence="2" key="1">
    <citation type="submission" date="2025-08" db="UniProtKB">
        <authorList>
            <consortium name="Ensembl"/>
        </authorList>
    </citation>
    <scope>IDENTIFICATION</scope>
</reference>
<dbReference type="GeneTree" id="ENSGT00390000005497"/>
<dbReference type="AlphaFoldDB" id="A0A8C7XIH8"/>
<sequence length="136" mass="15451">MTCSHMFRNSYQGGAVFEVFSGQGKDPAARWRLCGGPAAVHKEYNKEVKGFVYCLDGSSHTVKMQIPQDGKMSLGLFQRFLVLQVNVPIDRDFSIELVYVQQLIIHSIVFEFAHVYIHSLAFFPKVKAKLIQRKPS</sequence>
<proteinExistence type="predicted"/>
<evidence type="ECO:0000313" key="3">
    <source>
        <dbReference type="Proteomes" id="UP000694383"/>
    </source>
</evidence>
<evidence type="ECO:0000313" key="2">
    <source>
        <dbReference type="Ensembl" id="ENSOSIP00000013986.1"/>
    </source>
</evidence>
<name>A0A8C7XIH8_9TELE</name>
<keyword evidence="3" id="KW-1185">Reference proteome</keyword>
<organism evidence="2 3">
    <name type="scientific">Oryzias sinensis</name>
    <name type="common">Chinese medaka</name>
    <dbReference type="NCBI Taxonomy" id="183150"/>
    <lineage>
        <taxon>Eukaryota</taxon>
        <taxon>Metazoa</taxon>
        <taxon>Chordata</taxon>
        <taxon>Craniata</taxon>
        <taxon>Vertebrata</taxon>
        <taxon>Euteleostomi</taxon>
        <taxon>Actinopterygii</taxon>
        <taxon>Neopterygii</taxon>
        <taxon>Teleostei</taxon>
        <taxon>Neoteleostei</taxon>
        <taxon>Acanthomorphata</taxon>
        <taxon>Ovalentaria</taxon>
        <taxon>Atherinomorphae</taxon>
        <taxon>Beloniformes</taxon>
        <taxon>Adrianichthyidae</taxon>
        <taxon>Oryziinae</taxon>
        <taxon>Oryzias</taxon>
    </lineage>
</organism>